<sequence>RFQLFVTRYSDSELADEAREYMDELRDKLARKKFEAGEMYMRVRQFQSAAIYYDLTVEQFPESKWAERALVNKILANVKFAENSVRERQQERFQSAVDSYQQYVQIFPRGENRSKAEEYYDRALEGLSEFTTVTAER</sequence>
<evidence type="ECO:0000313" key="4">
    <source>
        <dbReference type="Proteomes" id="UP000673975"/>
    </source>
</evidence>
<dbReference type="Pfam" id="PF13525">
    <property type="entry name" value="YfiO"/>
    <property type="match status" value="1"/>
</dbReference>
<dbReference type="InterPro" id="IPR011990">
    <property type="entry name" value="TPR-like_helical_dom_sf"/>
</dbReference>
<evidence type="ECO:0000259" key="2">
    <source>
        <dbReference type="Pfam" id="PF13525"/>
    </source>
</evidence>
<keyword evidence="1" id="KW-0732">Signal</keyword>
<gene>
    <name evidence="3" type="primary">bamD</name>
    <name evidence="3" type="ORF">NATSA_13615</name>
</gene>
<reference evidence="3" key="1">
    <citation type="submission" date="2021-02" db="EMBL/GenBank/DDBJ databases">
        <title>Natronogracilivirga saccharolytica gen. nov. sp. nov. a new anaerobic, haloalkiliphilic carbohydrate-fermenting bacterium from soda lake and proposing of Cyclonatronumiaceae fam. nov. in the phylum Balneolaeota.</title>
        <authorList>
            <person name="Zhilina T.N."/>
            <person name="Sorokin D.Y."/>
            <person name="Zavarzina D.G."/>
            <person name="Toshchakov S.V."/>
            <person name="Kublanov I.V."/>
        </authorList>
    </citation>
    <scope>NUCLEOTIDE SEQUENCE</scope>
    <source>
        <strain evidence="3">Z-1702</strain>
    </source>
</reference>
<accession>A0A8J7RTP6</accession>
<protein>
    <submittedName>
        <fullName evidence="3">Outer membrane protein assembly factor BamD</fullName>
    </submittedName>
</protein>
<dbReference type="InterPro" id="IPR039565">
    <property type="entry name" value="BamD-like"/>
</dbReference>
<feature type="domain" description="Outer membrane lipoprotein BamD-like" evidence="2">
    <location>
        <begin position="2"/>
        <end position="89"/>
    </location>
</feature>
<dbReference type="EMBL" id="JAFIDN010000013">
    <property type="protein sequence ID" value="MBP3193709.1"/>
    <property type="molecule type" value="Genomic_DNA"/>
</dbReference>
<dbReference type="Gene3D" id="1.25.40.10">
    <property type="entry name" value="Tetratricopeptide repeat domain"/>
    <property type="match status" value="1"/>
</dbReference>
<organism evidence="3 4">
    <name type="scientific">Natronogracilivirga saccharolytica</name>
    <dbReference type="NCBI Taxonomy" id="2812953"/>
    <lineage>
        <taxon>Bacteria</taxon>
        <taxon>Pseudomonadati</taxon>
        <taxon>Balneolota</taxon>
        <taxon>Balneolia</taxon>
        <taxon>Balneolales</taxon>
        <taxon>Cyclonatronaceae</taxon>
        <taxon>Natronogracilivirga</taxon>
    </lineage>
</organism>
<name>A0A8J7RTP6_9BACT</name>
<evidence type="ECO:0000313" key="3">
    <source>
        <dbReference type="EMBL" id="MBP3193709.1"/>
    </source>
</evidence>
<dbReference type="RefSeq" id="WP_210513167.1">
    <property type="nucleotide sequence ID" value="NZ_JAFIDN010000013.1"/>
</dbReference>
<dbReference type="Proteomes" id="UP000673975">
    <property type="component" value="Unassembled WGS sequence"/>
</dbReference>
<feature type="non-terminal residue" evidence="3">
    <location>
        <position position="1"/>
    </location>
</feature>
<keyword evidence="4" id="KW-1185">Reference proteome</keyword>
<proteinExistence type="predicted"/>
<evidence type="ECO:0000256" key="1">
    <source>
        <dbReference type="ARBA" id="ARBA00022729"/>
    </source>
</evidence>
<dbReference type="AlphaFoldDB" id="A0A8J7RTP6"/>
<dbReference type="SUPFAM" id="SSF48452">
    <property type="entry name" value="TPR-like"/>
    <property type="match status" value="1"/>
</dbReference>
<comment type="caution">
    <text evidence="3">The sequence shown here is derived from an EMBL/GenBank/DDBJ whole genome shotgun (WGS) entry which is preliminary data.</text>
</comment>